<protein>
    <submittedName>
        <fullName evidence="2">Uncharacterized protein</fullName>
    </submittedName>
</protein>
<reference evidence="2 3" key="1">
    <citation type="journal article" date="2024" name="J Genomics">
        <title>Draft genome sequencing and assembly of Favolaschia claudopus CIRM-BRFM 2984 isolated from oak limbs.</title>
        <authorList>
            <person name="Navarro D."/>
            <person name="Drula E."/>
            <person name="Chaduli D."/>
            <person name="Cazenave R."/>
            <person name="Ahrendt S."/>
            <person name="Wang J."/>
            <person name="Lipzen A."/>
            <person name="Daum C."/>
            <person name="Barry K."/>
            <person name="Grigoriev I.V."/>
            <person name="Favel A."/>
            <person name="Rosso M.N."/>
            <person name="Martin F."/>
        </authorList>
    </citation>
    <scope>NUCLEOTIDE SEQUENCE [LARGE SCALE GENOMIC DNA]</scope>
    <source>
        <strain evidence="2 3">CIRM-BRFM 2984</strain>
    </source>
</reference>
<gene>
    <name evidence="2" type="ORF">R3P38DRAFT_3201535</name>
</gene>
<accession>A0AAW0AV95</accession>
<dbReference type="EMBL" id="JAWWNJ010000048">
    <property type="protein sequence ID" value="KAK7017160.1"/>
    <property type="molecule type" value="Genomic_DNA"/>
</dbReference>
<evidence type="ECO:0000313" key="2">
    <source>
        <dbReference type="EMBL" id="KAK7017160.1"/>
    </source>
</evidence>
<dbReference type="Proteomes" id="UP001362999">
    <property type="component" value="Unassembled WGS sequence"/>
</dbReference>
<comment type="caution">
    <text evidence="2">The sequence shown here is derived from an EMBL/GenBank/DDBJ whole genome shotgun (WGS) entry which is preliminary data.</text>
</comment>
<organism evidence="2 3">
    <name type="scientific">Favolaschia claudopus</name>
    <dbReference type="NCBI Taxonomy" id="2862362"/>
    <lineage>
        <taxon>Eukaryota</taxon>
        <taxon>Fungi</taxon>
        <taxon>Dikarya</taxon>
        <taxon>Basidiomycota</taxon>
        <taxon>Agaricomycotina</taxon>
        <taxon>Agaricomycetes</taxon>
        <taxon>Agaricomycetidae</taxon>
        <taxon>Agaricales</taxon>
        <taxon>Marasmiineae</taxon>
        <taxon>Mycenaceae</taxon>
        <taxon>Favolaschia</taxon>
    </lineage>
</organism>
<proteinExistence type="predicted"/>
<feature type="region of interest" description="Disordered" evidence="1">
    <location>
        <begin position="88"/>
        <end position="168"/>
    </location>
</feature>
<dbReference type="AlphaFoldDB" id="A0AAW0AV95"/>
<evidence type="ECO:0000313" key="3">
    <source>
        <dbReference type="Proteomes" id="UP001362999"/>
    </source>
</evidence>
<feature type="compositionally biased region" description="Low complexity" evidence="1">
    <location>
        <begin position="94"/>
        <end position="104"/>
    </location>
</feature>
<sequence>MEAVLPILRVPSLPRRRVGLQRPPQYEQHMKAAPTRSLALVGLDRISTHRGHACTSKRLDNTVLPSFLFPSIFHSWPYSRHRLPSPSAVKRHGSFFSSSSPQSPNLHPHTLDPTPSPHRRSRYASTTYAVRAGRRRDLERPTLDEQPTIRGRRRARRSASGGGSAVQGRTGLWSEYAKGVERVQEVVKSEGRRTTYLPSLTARERLSESVGMETVGKRVASSTRPHACLRLTASSVLLHSTLSHILLIDSLPHPP</sequence>
<keyword evidence="3" id="KW-1185">Reference proteome</keyword>
<name>A0AAW0AV95_9AGAR</name>
<evidence type="ECO:0000256" key="1">
    <source>
        <dbReference type="SAM" id="MobiDB-lite"/>
    </source>
</evidence>